<name>A0AA40G7N4_9HYME</name>
<reference evidence="1" key="1">
    <citation type="submission" date="2021-10" db="EMBL/GenBank/DDBJ databases">
        <title>Melipona bicolor Genome sequencing and assembly.</title>
        <authorList>
            <person name="Araujo N.S."/>
            <person name="Arias M.C."/>
        </authorList>
    </citation>
    <scope>NUCLEOTIDE SEQUENCE</scope>
    <source>
        <strain evidence="1">USP_2M_L1-L4_2017</strain>
        <tissue evidence="1">Whole body</tissue>
    </source>
</reference>
<sequence length="60" mass="7243">MRGRGYFKEIGWLLDLGWFIEFCREGCGAGASDMFARFQQFWELQLVDFWEFSGPREIRR</sequence>
<protein>
    <submittedName>
        <fullName evidence="1">Uncharacterized protein</fullName>
    </submittedName>
</protein>
<dbReference type="Proteomes" id="UP001177670">
    <property type="component" value="Unassembled WGS sequence"/>
</dbReference>
<accession>A0AA40G7N4</accession>
<evidence type="ECO:0000313" key="2">
    <source>
        <dbReference type="Proteomes" id="UP001177670"/>
    </source>
</evidence>
<gene>
    <name evidence="1" type="ORF">K0M31_016350</name>
</gene>
<organism evidence="1 2">
    <name type="scientific">Melipona bicolor</name>
    <dbReference type="NCBI Taxonomy" id="60889"/>
    <lineage>
        <taxon>Eukaryota</taxon>
        <taxon>Metazoa</taxon>
        <taxon>Ecdysozoa</taxon>
        <taxon>Arthropoda</taxon>
        <taxon>Hexapoda</taxon>
        <taxon>Insecta</taxon>
        <taxon>Pterygota</taxon>
        <taxon>Neoptera</taxon>
        <taxon>Endopterygota</taxon>
        <taxon>Hymenoptera</taxon>
        <taxon>Apocrita</taxon>
        <taxon>Aculeata</taxon>
        <taxon>Apoidea</taxon>
        <taxon>Anthophila</taxon>
        <taxon>Apidae</taxon>
        <taxon>Melipona</taxon>
    </lineage>
</organism>
<evidence type="ECO:0000313" key="1">
    <source>
        <dbReference type="EMBL" id="KAK1132228.1"/>
    </source>
</evidence>
<proteinExistence type="predicted"/>
<comment type="caution">
    <text evidence="1">The sequence shown here is derived from an EMBL/GenBank/DDBJ whole genome shotgun (WGS) entry which is preliminary data.</text>
</comment>
<dbReference type="EMBL" id="JAHYIQ010000005">
    <property type="protein sequence ID" value="KAK1132228.1"/>
    <property type="molecule type" value="Genomic_DNA"/>
</dbReference>
<dbReference type="AlphaFoldDB" id="A0AA40G7N4"/>
<keyword evidence="2" id="KW-1185">Reference proteome</keyword>